<name>A0A2P5BHV6_PARAD</name>
<sequence length="102" mass="11298">MADFLVEIESFGEWHDLNQMSQLHPPSAWTLYTDGSTNTSGSGIEIVLQTPTGLRVEKALKLGFQATNNEAEYEALLQGLDLALHFRVEDITMKTDSQLIAS</sequence>
<dbReference type="GO" id="GO:0004523">
    <property type="term" value="F:RNA-DNA hybrid ribonuclease activity"/>
    <property type="evidence" value="ECO:0007669"/>
    <property type="project" value="InterPro"/>
</dbReference>
<dbReference type="GO" id="GO:0003676">
    <property type="term" value="F:nucleic acid binding"/>
    <property type="evidence" value="ECO:0007669"/>
    <property type="project" value="InterPro"/>
</dbReference>
<evidence type="ECO:0000259" key="1">
    <source>
        <dbReference type="PROSITE" id="PS50879"/>
    </source>
</evidence>
<comment type="caution">
    <text evidence="2">The sequence shown here is derived from an EMBL/GenBank/DDBJ whole genome shotgun (WGS) entry which is preliminary data.</text>
</comment>
<proteinExistence type="predicted"/>
<accession>A0A2P5BHV6</accession>
<dbReference type="Pfam" id="PF13456">
    <property type="entry name" value="RVT_3"/>
    <property type="match status" value="1"/>
</dbReference>
<dbReference type="InterPro" id="IPR012337">
    <property type="entry name" value="RNaseH-like_sf"/>
</dbReference>
<evidence type="ECO:0000313" key="2">
    <source>
        <dbReference type="EMBL" id="PON48379.1"/>
    </source>
</evidence>
<organism evidence="2 3">
    <name type="scientific">Parasponia andersonii</name>
    <name type="common">Sponia andersonii</name>
    <dbReference type="NCBI Taxonomy" id="3476"/>
    <lineage>
        <taxon>Eukaryota</taxon>
        <taxon>Viridiplantae</taxon>
        <taxon>Streptophyta</taxon>
        <taxon>Embryophyta</taxon>
        <taxon>Tracheophyta</taxon>
        <taxon>Spermatophyta</taxon>
        <taxon>Magnoliopsida</taxon>
        <taxon>eudicotyledons</taxon>
        <taxon>Gunneridae</taxon>
        <taxon>Pentapetalae</taxon>
        <taxon>rosids</taxon>
        <taxon>fabids</taxon>
        <taxon>Rosales</taxon>
        <taxon>Cannabaceae</taxon>
        <taxon>Parasponia</taxon>
    </lineage>
</organism>
<evidence type="ECO:0000313" key="3">
    <source>
        <dbReference type="Proteomes" id="UP000237105"/>
    </source>
</evidence>
<dbReference type="Proteomes" id="UP000237105">
    <property type="component" value="Unassembled WGS sequence"/>
</dbReference>
<dbReference type="InterPro" id="IPR002156">
    <property type="entry name" value="RNaseH_domain"/>
</dbReference>
<protein>
    <submittedName>
        <fullName evidence="2">Ribonuclease H</fullName>
    </submittedName>
</protein>
<dbReference type="OrthoDB" id="2139127at2759"/>
<dbReference type="PROSITE" id="PS50879">
    <property type="entry name" value="RNASE_H_1"/>
    <property type="match status" value="1"/>
</dbReference>
<keyword evidence="3" id="KW-1185">Reference proteome</keyword>
<dbReference type="PANTHER" id="PTHR48475">
    <property type="entry name" value="RIBONUCLEASE H"/>
    <property type="match status" value="1"/>
</dbReference>
<dbReference type="InterPro" id="IPR036397">
    <property type="entry name" value="RNaseH_sf"/>
</dbReference>
<dbReference type="SUPFAM" id="SSF53098">
    <property type="entry name" value="Ribonuclease H-like"/>
    <property type="match status" value="1"/>
</dbReference>
<feature type="domain" description="RNase H type-1" evidence="1">
    <location>
        <begin position="25"/>
        <end position="102"/>
    </location>
</feature>
<dbReference type="AlphaFoldDB" id="A0A2P5BHV6"/>
<gene>
    <name evidence="2" type="ORF">PanWU01x14_237740</name>
</gene>
<dbReference type="EMBL" id="JXTB01000278">
    <property type="protein sequence ID" value="PON48379.1"/>
    <property type="molecule type" value="Genomic_DNA"/>
</dbReference>
<dbReference type="Gene3D" id="3.30.420.10">
    <property type="entry name" value="Ribonuclease H-like superfamily/Ribonuclease H"/>
    <property type="match status" value="1"/>
</dbReference>
<reference evidence="3" key="1">
    <citation type="submission" date="2016-06" db="EMBL/GenBank/DDBJ databases">
        <title>Parallel loss of symbiosis genes in relatives of nitrogen-fixing non-legume Parasponia.</title>
        <authorList>
            <person name="Van Velzen R."/>
            <person name="Holmer R."/>
            <person name="Bu F."/>
            <person name="Rutten L."/>
            <person name="Van Zeijl A."/>
            <person name="Liu W."/>
            <person name="Santuari L."/>
            <person name="Cao Q."/>
            <person name="Sharma T."/>
            <person name="Shen D."/>
            <person name="Roswanjaya Y."/>
            <person name="Wardhani T."/>
            <person name="Kalhor M.S."/>
            <person name="Jansen J."/>
            <person name="Van den Hoogen J."/>
            <person name="Gungor B."/>
            <person name="Hartog M."/>
            <person name="Hontelez J."/>
            <person name="Verver J."/>
            <person name="Yang W.-C."/>
            <person name="Schijlen E."/>
            <person name="Repin R."/>
            <person name="Schilthuizen M."/>
            <person name="Schranz E."/>
            <person name="Heidstra R."/>
            <person name="Miyata K."/>
            <person name="Fedorova E."/>
            <person name="Kohlen W."/>
            <person name="Bisseling T."/>
            <person name="Smit S."/>
            <person name="Geurts R."/>
        </authorList>
    </citation>
    <scope>NUCLEOTIDE SEQUENCE [LARGE SCALE GENOMIC DNA]</scope>
    <source>
        <strain evidence="3">cv. WU1-14</strain>
    </source>
</reference>
<dbReference type="PANTHER" id="PTHR48475:SF2">
    <property type="entry name" value="RIBONUCLEASE H"/>
    <property type="match status" value="1"/>
</dbReference>